<feature type="region of interest" description="Disordered" evidence="1">
    <location>
        <begin position="41"/>
        <end position="60"/>
    </location>
</feature>
<sequence length="76" mass="8041">MANITMNLQDFNSLMALGTQRRRAVFLDLYNQGRAKLSASTATGPESVVLNPTSPGTNELEGVTVTRVKSAISSAA</sequence>
<protein>
    <submittedName>
        <fullName evidence="2">Uncharacterized protein</fullName>
    </submittedName>
</protein>
<dbReference type="EMBL" id="CP030073">
    <property type="protein sequence ID" value="AWW38775.1"/>
    <property type="molecule type" value="Genomic_DNA"/>
</dbReference>
<dbReference type="AlphaFoldDB" id="A0A2Z4J0S9"/>
<dbReference type="Proteomes" id="UP000249616">
    <property type="component" value="Chromosome"/>
</dbReference>
<name>A0A2Z4J0S9_9ACTN</name>
<evidence type="ECO:0000313" key="3">
    <source>
        <dbReference type="Proteomes" id="UP000249616"/>
    </source>
</evidence>
<accession>A0A2Z4J0S9</accession>
<dbReference type="KEGG" id="scad:DN051_20645"/>
<reference evidence="2 3" key="1">
    <citation type="journal article" date="2019" name="Int. J. Syst. Evol. Microbiol.">
        <title>Streptomyces cadmiisoli sp. nov., a novel actinomycete isolated from cadmium-contaminated soil.</title>
        <authorList>
            <person name="Li K."/>
            <person name="Tang X."/>
            <person name="Zhao J."/>
            <person name="Guo Y."/>
            <person name="Tang Y."/>
            <person name="Gao J."/>
        </authorList>
    </citation>
    <scope>NUCLEOTIDE SEQUENCE [LARGE SCALE GENOMIC DNA]</scope>
    <source>
        <strain evidence="2 3">ZFG47</strain>
    </source>
</reference>
<gene>
    <name evidence="2" type="ORF">DN051_20645</name>
</gene>
<feature type="compositionally biased region" description="Polar residues" evidence="1">
    <location>
        <begin position="41"/>
        <end position="57"/>
    </location>
</feature>
<evidence type="ECO:0000256" key="1">
    <source>
        <dbReference type="SAM" id="MobiDB-lite"/>
    </source>
</evidence>
<organism evidence="2 3">
    <name type="scientific">Streptomyces cadmiisoli</name>
    <dbReference type="NCBI Taxonomy" id="2184053"/>
    <lineage>
        <taxon>Bacteria</taxon>
        <taxon>Bacillati</taxon>
        <taxon>Actinomycetota</taxon>
        <taxon>Actinomycetes</taxon>
        <taxon>Kitasatosporales</taxon>
        <taxon>Streptomycetaceae</taxon>
        <taxon>Streptomyces</taxon>
        <taxon>Streptomyces aurantiacus group</taxon>
    </lineage>
</organism>
<keyword evidence="3" id="KW-1185">Reference proteome</keyword>
<evidence type="ECO:0000313" key="2">
    <source>
        <dbReference type="EMBL" id="AWW38775.1"/>
    </source>
</evidence>
<proteinExistence type="predicted"/>
<dbReference type="RefSeq" id="WP_112439264.1">
    <property type="nucleotide sequence ID" value="NZ_CP030073.1"/>
</dbReference>